<dbReference type="KEGG" id="ska:CP970_24115"/>
<protein>
    <recommendedName>
        <fullName evidence="5">DUF2157 domain-containing protein</fullName>
    </recommendedName>
</protein>
<keyword evidence="2" id="KW-0472">Membrane</keyword>
<sequence length="388" mass="41845">MGIESDQLVFDYLSRVGDLAQQRQLPSGTRMRLVSRLRNEIDRSRAKAVADNPAAIRRILTRLGTPEEVVESAGDASGEGSGDAFGHASRDVPAARSEPRAGVPSQRGPRTRRTRAEPEESGRDGGSEGLPKALRRMVPRPRRTPAPAPAPEPEAPDSPPYEERPSPPHLAGTDELGPSGSEPDWWRVDSSPFGFADSVPGFVGGVEIPEILKPPPSPDDERGPNLRKRAPRAKEDEGDEEYEGDEDEEAVEAEESGRGRRWRVPRPRPGGAGEGPAFSNPLLLLAAALLTVGAILGNLIALGVGWLIAYASRRLSRTEAKMAALGLPALSVAAGLTWLWGRSEGRWGDPIEDGHMSGAIADTWPWVVRGAAVASALFLLWRSQRQRH</sequence>
<feature type="compositionally biased region" description="Acidic residues" evidence="1">
    <location>
        <begin position="236"/>
        <end position="254"/>
    </location>
</feature>
<feature type="transmembrane region" description="Helical" evidence="2">
    <location>
        <begin position="363"/>
        <end position="381"/>
    </location>
</feature>
<dbReference type="EMBL" id="CP023699">
    <property type="protein sequence ID" value="QEU93582.1"/>
    <property type="molecule type" value="Genomic_DNA"/>
</dbReference>
<evidence type="ECO:0000256" key="2">
    <source>
        <dbReference type="SAM" id="Phobius"/>
    </source>
</evidence>
<feature type="compositionally biased region" description="Basic and acidic residues" evidence="1">
    <location>
        <begin position="114"/>
        <end position="126"/>
    </location>
</feature>
<feature type="compositionally biased region" description="Basic residues" evidence="1">
    <location>
        <begin position="133"/>
        <end position="143"/>
    </location>
</feature>
<feature type="transmembrane region" description="Helical" evidence="2">
    <location>
        <begin position="282"/>
        <end position="310"/>
    </location>
</feature>
<evidence type="ECO:0000313" key="4">
    <source>
        <dbReference type="Proteomes" id="UP000325529"/>
    </source>
</evidence>
<proteinExistence type="predicted"/>
<dbReference type="AlphaFoldDB" id="A0A5J6GGN6"/>
<name>A0A5J6GGN6_STRKN</name>
<feature type="region of interest" description="Disordered" evidence="1">
    <location>
        <begin position="206"/>
        <end position="273"/>
    </location>
</feature>
<feature type="transmembrane region" description="Helical" evidence="2">
    <location>
        <begin position="322"/>
        <end position="340"/>
    </location>
</feature>
<evidence type="ECO:0000256" key="1">
    <source>
        <dbReference type="SAM" id="MobiDB-lite"/>
    </source>
</evidence>
<evidence type="ECO:0008006" key="5">
    <source>
        <dbReference type="Google" id="ProtNLM"/>
    </source>
</evidence>
<dbReference type="RefSeq" id="WP_150493873.1">
    <property type="nucleotide sequence ID" value="NZ_CP023699.1"/>
</dbReference>
<evidence type="ECO:0000313" key="3">
    <source>
        <dbReference type="EMBL" id="QEU93582.1"/>
    </source>
</evidence>
<organism evidence="3 4">
    <name type="scientific">Streptomyces kanamyceticus</name>
    <dbReference type="NCBI Taxonomy" id="1967"/>
    <lineage>
        <taxon>Bacteria</taxon>
        <taxon>Bacillati</taxon>
        <taxon>Actinomycetota</taxon>
        <taxon>Actinomycetes</taxon>
        <taxon>Kitasatosporales</taxon>
        <taxon>Streptomycetaceae</taxon>
        <taxon>Streptomyces</taxon>
    </lineage>
</organism>
<keyword evidence="4" id="KW-1185">Reference proteome</keyword>
<keyword evidence="2" id="KW-1133">Transmembrane helix</keyword>
<keyword evidence="2" id="KW-0812">Transmembrane</keyword>
<accession>A0A5J6GGN6</accession>
<dbReference type="Proteomes" id="UP000325529">
    <property type="component" value="Chromosome"/>
</dbReference>
<feature type="region of interest" description="Disordered" evidence="1">
    <location>
        <begin position="67"/>
        <end position="193"/>
    </location>
</feature>
<reference evidence="3 4" key="1">
    <citation type="submission" date="2017-09" db="EMBL/GenBank/DDBJ databases">
        <authorList>
            <person name="Lee N."/>
            <person name="Cho B.-K."/>
        </authorList>
    </citation>
    <scope>NUCLEOTIDE SEQUENCE [LARGE SCALE GENOMIC DNA]</scope>
    <source>
        <strain evidence="3 4">ATCC 12853</strain>
    </source>
</reference>
<feature type="compositionally biased region" description="Pro residues" evidence="1">
    <location>
        <begin position="144"/>
        <end position="159"/>
    </location>
</feature>
<gene>
    <name evidence="3" type="ORF">CP970_24115</name>
</gene>